<evidence type="ECO:0000313" key="2">
    <source>
        <dbReference type="EMBL" id="STF46223.1"/>
    </source>
</evidence>
<reference evidence="3" key="2">
    <citation type="submission" date="2024-03" db="EMBL/GenBank/DDBJ databases">
        <title>Epithelial relay of microbial signals coordinates intestinal macrophage supported barrier repair.</title>
        <authorList>
            <person name="Tsai M.T."/>
        </authorList>
    </citation>
    <scope>NUCLEOTIDE SEQUENCE</scope>
    <source>
        <strain evidence="3">MS 21-1</strain>
    </source>
</reference>
<reference evidence="2 4" key="1">
    <citation type="submission" date="2018-06" db="EMBL/GenBank/DDBJ databases">
        <authorList>
            <consortium name="Pathogen Informatics"/>
            <person name="Doyle S."/>
        </authorList>
    </citation>
    <scope>NUCLEOTIDE SEQUENCE [LARGE SCALE GENOMIC DNA]</scope>
    <source>
        <strain evidence="2 4">NCTC7928</strain>
    </source>
</reference>
<keyword evidence="1" id="KW-0472">Membrane</keyword>
<organism evidence="2 4">
    <name type="scientific">Escherichia coli</name>
    <dbReference type="NCBI Taxonomy" id="562"/>
    <lineage>
        <taxon>Bacteria</taxon>
        <taxon>Pseudomonadati</taxon>
        <taxon>Pseudomonadota</taxon>
        <taxon>Gammaproteobacteria</taxon>
        <taxon>Enterobacterales</taxon>
        <taxon>Enterobacteriaceae</taxon>
        <taxon>Escherichia</taxon>
    </lineage>
</organism>
<dbReference type="EMBL" id="CP146670">
    <property type="protein sequence ID" value="WWX73831.1"/>
    <property type="molecule type" value="Genomic_DNA"/>
</dbReference>
<protein>
    <submittedName>
        <fullName evidence="3">Tail assembly protein</fullName>
    </submittedName>
    <submittedName>
        <fullName evidence="2">Tail component of prophage CP-933K</fullName>
    </submittedName>
</protein>
<dbReference type="Proteomes" id="UP001383096">
    <property type="component" value="Chromosome"/>
</dbReference>
<accession>A0A376LPV6</accession>
<evidence type="ECO:0000313" key="3">
    <source>
        <dbReference type="EMBL" id="WWX73831.1"/>
    </source>
</evidence>
<gene>
    <name evidence="2" type="ORF">NCTC7928_07025</name>
    <name evidence="3" type="ORF">V9Z47_12870</name>
</gene>
<name>A0A376LPV6_ECOLX</name>
<dbReference type="RefSeq" id="WP_021523539.1">
    <property type="nucleotide sequence ID" value="NZ_CP146670.1"/>
</dbReference>
<evidence type="ECO:0000256" key="1">
    <source>
        <dbReference type="SAM" id="Phobius"/>
    </source>
</evidence>
<dbReference type="EMBL" id="UGAB01000002">
    <property type="protein sequence ID" value="STF46223.1"/>
    <property type="molecule type" value="Genomic_DNA"/>
</dbReference>
<proteinExistence type="predicted"/>
<keyword evidence="1" id="KW-0812">Transmembrane</keyword>
<keyword evidence="1" id="KW-1133">Transmembrane helix</keyword>
<dbReference type="AlphaFoldDB" id="A0A376LPV6"/>
<sequence length="176" mass="18996">MLKFRFTGNLRRYYSKVCLNVETPAQGLRLLTAQNQEFKKAFLNTPLRLRIAGKDYNEKTAPAAVNSKYPDGTTVIIAPVVEGGIAGIGVVGWILIGVSVVSVAFSIFMSRNMKIKTSAESAQDNTITNNTYTSIENKVGQGRPVPILLGEMKIGSNVGSLGIDTSNNRDALDVVS</sequence>
<evidence type="ECO:0000313" key="4">
    <source>
        <dbReference type="Proteomes" id="UP000254877"/>
    </source>
</evidence>
<dbReference type="Proteomes" id="UP000254877">
    <property type="component" value="Unassembled WGS sequence"/>
</dbReference>
<feature type="transmembrane region" description="Helical" evidence="1">
    <location>
        <begin position="85"/>
        <end position="108"/>
    </location>
</feature>